<protein>
    <recommendedName>
        <fullName evidence="4">EF-hand domain-containing protein</fullName>
    </recommendedName>
</protein>
<dbReference type="InterPro" id="IPR040250">
    <property type="entry name" value="Nucleobindin"/>
</dbReference>
<dbReference type="HOGENOM" id="CLU_096561_0_0_1"/>
<sequence>MVSIGASARLPVTIAVAMAMAGVVLGHGAGGEASQKPLQVDPNADWATRHMQSRFLPPEAGSYGEHHIDTFDAMSFFSLHDYDNTGYWDEHEILKTYGMEDETAKDVPQSKKDEIVTQIMKLMDTNGNGIVERSEWIAFTQDGKGTLPDFGTGPGHHWDMEIEYEIHHWEKYHNENTKEEDLIHPEDIEHFRKHDELEDEAERVARLDKMPIVEQNIPAKFRRE</sequence>
<evidence type="ECO:0000256" key="1">
    <source>
        <dbReference type="ARBA" id="ARBA00022729"/>
    </source>
</evidence>
<dbReference type="OrthoDB" id="289247at2759"/>
<reference evidence="5 6" key="1">
    <citation type="journal article" date="2012" name="BMC Genomics">
        <title>Sequencing the genome of Marssonina brunnea reveals fungus-poplar co-evolution.</title>
        <authorList>
            <person name="Zhu S."/>
            <person name="Cao Y.-Z."/>
            <person name="Jiang C."/>
            <person name="Tan B.-Y."/>
            <person name="Wang Z."/>
            <person name="Feng S."/>
            <person name="Zhang L."/>
            <person name="Su X.-H."/>
            <person name="Brejova B."/>
            <person name="Vinar T."/>
            <person name="Xu M."/>
            <person name="Wang M.-X."/>
            <person name="Zhang S.-G."/>
            <person name="Huang M.-R."/>
            <person name="Wu R."/>
            <person name="Zhou Y."/>
        </authorList>
    </citation>
    <scope>NUCLEOTIDE SEQUENCE [LARGE SCALE GENOMIC DNA]</scope>
    <source>
        <strain evidence="5 6">MB_m1</strain>
    </source>
</reference>
<organism evidence="5 6">
    <name type="scientific">Marssonina brunnea f. sp. multigermtubi (strain MB_m1)</name>
    <name type="common">Marssonina leaf spot fungus</name>
    <dbReference type="NCBI Taxonomy" id="1072389"/>
    <lineage>
        <taxon>Eukaryota</taxon>
        <taxon>Fungi</taxon>
        <taxon>Dikarya</taxon>
        <taxon>Ascomycota</taxon>
        <taxon>Pezizomycotina</taxon>
        <taxon>Leotiomycetes</taxon>
        <taxon>Helotiales</taxon>
        <taxon>Drepanopezizaceae</taxon>
        <taxon>Drepanopeziza</taxon>
    </lineage>
</organism>
<accession>K1WUD9</accession>
<dbReference type="Proteomes" id="UP000006753">
    <property type="component" value="Unassembled WGS sequence"/>
</dbReference>
<dbReference type="InterPro" id="IPR011992">
    <property type="entry name" value="EF-hand-dom_pair"/>
</dbReference>
<feature type="domain" description="EF-hand" evidence="4">
    <location>
        <begin position="111"/>
        <end position="146"/>
    </location>
</feature>
<dbReference type="InterPro" id="IPR002048">
    <property type="entry name" value="EF_hand_dom"/>
</dbReference>
<name>K1WUD9_MARBU</name>
<evidence type="ECO:0000313" key="6">
    <source>
        <dbReference type="Proteomes" id="UP000006753"/>
    </source>
</evidence>
<dbReference type="GO" id="GO:0005509">
    <property type="term" value="F:calcium ion binding"/>
    <property type="evidence" value="ECO:0007669"/>
    <property type="project" value="InterPro"/>
</dbReference>
<dbReference type="OMA" id="ADWMTKH"/>
<dbReference type="Gene3D" id="1.10.238.10">
    <property type="entry name" value="EF-hand"/>
    <property type="match status" value="1"/>
</dbReference>
<feature type="chain" id="PRO_5003852725" description="EF-hand domain-containing protein" evidence="3">
    <location>
        <begin position="27"/>
        <end position="224"/>
    </location>
</feature>
<dbReference type="PROSITE" id="PS50222">
    <property type="entry name" value="EF_HAND_2"/>
    <property type="match status" value="1"/>
</dbReference>
<evidence type="ECO:0000256" key="2">
    <source>
        <dbReference type="ARBA" id="ARBA00022837"/>
    </source>
</evidence>
<dbReference type="InParanoid" id="K1WUD9"/>
<dbReference type="PANTHER" id="PTHR19237">
    <property type="entry name" value="NUCLEOBINDIN"/>
    <property type="match status" value="1"/>
</dbReference>
<feature type="signal peptide" evidence="3">
    <location>
        <begin position="1"/>
        <end position="26"/>
    </location>
</feature>
<keyword evidence="6" id="KW-1185">Reference proteome</keyword>
<dbReference type="FunCoup" id="K1WUD9">
    <property type="interactions" value="32"/>
</dbReference>
<dbReference type="eggNOG" id="ENOG502QRFY">
    <property type="taxonomic scope" value="Eukaryota"/>
</dbReference>
<evidence type="ECO:0000259" key="4">
    <source>
        <dbReference type="PROSITE" id="PS50222"/>
    </source>
</evidence>
<dbReference type="PROSITE" id="PS00018">
    <property type="entry name" value="EF_HAND_1"/>
    <property type="match status" value="1"/>
</dbReference>
<evidence type="ECO:0000256" key="3">
    <source>
        <dbReference type="SAM" id="SignalP"/>
    </source>
</evidence>
<evidence type="ECO:0000313" key="5">
    <source>
        <dbReference type="EMBL" id="EKD12208.1"/>
    </source>
</evidence>
<proteinExistence type="predicted"/>
<gene>
    <name evidence="5" type="ORF">MBM_09529</name>
</gene>
<keyword evidence="1 3" id="KW-0732">Signal</keyword>
<dbReference type="SUPFAM" id="SSF47473">
    <property type="entry name" value="EF-hand"/>
    <property type="match status" value="1"/>
</dbReference>
<dbReference type="InterPro" id="IPR018247">
    <property type="entry name" value="EF_Hand_1_Ca_BS"/>
</dbReference>
<dbReference type="KEGG" id="mbe:MBM_09529"/>
<dbReference type="GO" id="GO:0005793">
    <property type="term" value="C:endoplasmic reticulum-Golgi intermediate compartment"/>
    <property type="evidence" value="ECO:0007669"/>
    <property type="project" value="TreeGrafter"/>
</dbReference>
<dbReference type="EMBL" id="JH921460">
    <property type="protein sequence ID" value="EKD12208.1"/>
    <property type="molecule type" value="Genomic_DNA"/>
</dbReference>
<dbReference type="AlphaFoldDB" id="K1WUD9"/>
<keyword evidence="2" id="KW-0106">Calcium</keyword>
<dbReference type="PANTHER" id="PTHR19237:SF20">
    <property type="entry name" value="NUCLEOBINDIN 1"/>
    <property type="match status" value="1"/>
</dbReference>